<dbReference type="GO" id="GO:0043751">
    <property type="term" value="F:polyphosphate:AMP phosphotransferase activity"/>
    <property type="evidence" value="ECO:0007669"/>
    <property type="project" value="InterPro"/>
</dbReference>
<dbReference type="NCBIfam" id="TIGR03708">
    <property type="entry name" value="poly_P_AMP_trns"/>
    <property type="match status" value="1"/>
</dbReference>
<dbReference type="InterPro" id="IPR022489">
    <property type="entry name" value="PolyP_AMP_Tfrase"/>
</dbReference>
<sequence length="514" mass="60217">MFEAAELGLHVTKEEYKSKVPKLRVRLLHLQERLKNAPFPVLILINGADGAGKGEVVNILHEWMDPRFLLTYGFGPLTKDESQRPPFWRFWRALPPQGRIGIFFGSWYTRPIIKRAYGEIADEEFDVALQRIKSQEKTLVDDGMLLIKFWFHLSKKDQKKSLKNLKKDPENSWRVSKLDFKHLKMYDLFRGIDENALRVTSTGEAPWTIVEAVDRRYQCLTVGNLIAEQLEKRLEAWEAAKAAKVAQKEKGGLKDAGAEEPSRKSAKKIEAGKKHITILDKLDLTRTLTPKEYKQSQNTLQGKLNRLYRKAKKKGVASILIFEGWDAGGKGGAIRRITGALDSRDYRVVPIAAPTDEERAHQYLWRFWRHLPDQGHITIFDRSWYGRVMVERVEGYAREEEWARAYAEINDFEEQLAEHGYALNKFFLHISSEEQLRRFEERQKTPWKHFKITEEDWRNREKWDLYEKAVNELIERTSTEYAPWTLVEADSKEYARTKVLETFYNTLKQKVRKT</sequence>
<proteinExistence type="predicted"/>
<dbReference type="Gene3D" id="3.40.50.300">
    <property type="entry name" value="P-loop containing nucleotide triphosphate hydrolases"/>
    <property type="match status" value="2"/>
</dbReference>
<feature type="domain" description="Polyphosphate kinase-2-related" evidence="1">
    <location>
        <begin position="12"/>
        <end position="233"/>
    </location>
</feature>
<dbReference type="Pfam" id="PF03976">
    <property type="entry name" value="PPK2"/>
    <property type="match status" value="2"/>
</dbReference>
<dbReference type="Proteomes" id="UP000603434">
    <property type="component" value="Unassembled WGS sequence"/>
</dbReference>
<comment type="caution">
    <text evidence="2">The sequence shown here is derived from an EMBL/GenBank/DDBJ whole genome shotgun (WGS) entry which is preliminary data.</text>
</comment>
<dbReference type="InterPro" id="IPR027417">
    <property type="entry name" value="P-loop_NTPase"/>
</dbReference>
<evidence type="ECO:0000313" key="2">
    <source>
        <dbReference type="EMBL" id="MBC8362717.1"/>
    </source>
</evidence>
<protein>
    <submittedName>
        <fullName evidence="2">Polyphosphate:AMP phosphotransferase</fullName>
    </submittedName>
</protein>
<evidence type="ECO:0000259" key="1">
    <source>
        <dbReference type="Pfam" id="PF03976"/>
    </source>
</evidence>
<evidence type="ECO:0000313" key="3">
    <source>
        <dbReference type="Proteomes" id="UP000603434"/>
    </source>
</evidence>
<feature type="domain" description="Polyphosphate kinase-2-related" evidence="1">
    <location>
        <begin position="290"/>
        <end position="511"/>
    </location>
</feature>
<gene>
    <name evidence="2" type="primary">pap</name>
    <name evidence="2" type="ORF">H8E23_15135</name>
</gene>
<name>A0A8J6NMD7_9BACT</name>
<dbReference type="InterPro" id="IPR022488">
    <property type="entry name" value="PPK2-related"/>
</dbReference>
<accession>A0A8J6NMD7</accession>
<dbReference type="PANTHER" id="PTHR34383:SF3">
    <property type="entry name" value="POLYPHOSPHATE:AMP PHOSPHOTRANSFERASE"/>
    <property type="match status" value="1"/>
</dbReference>
<reference evidence="2 3" key="1">
    <citation type="submission" date="2020-08" db="EMBL/GenBank/DDBJ databases">
        <title>Bridging the membrane lipid divide: bacteria of the FCB group superphylum have the potential to synthesize archaeal ether lipids.</title>
        <authorList>
            <person name="Villanueva L."/>
            <person name="Von Meijenfeldt F.A.B."/>
            <person name="Westbye A.B."/>
            <person name="Yadav S."/>
            <person name="Hopmans E.C."/>
            <person name="Dutilh B.E."/>
            <person name="Sinninghe Damste J.S."/>
        </authorList>
    </citation>
    <scope>NUCLEOTIDE SEQUENCE [LARGE SCALE GENOMIC DNA]</scope>
    <source>
        <strain evidence="2">NIOZ-UU30</strain>
    </source>
</reference>
<organism evidence="2 3">
    <name type="scientific">Candidatus Desulfatibia profunda</name>
    <dbReference type="NCBI Taxonomy" id="2841695"/>
    <lineage>
        <taxon>Bacteria</taxon>
        <taxon>Pseudomonadati</taxon>
        <taxon>Thermodesulfobacteriota</taxon>
        <taxon>Desulfobacteria</taxon>
        <taxon>Desulfobacterales</taxon>
        <taxon>Desulfobacterales incertae sedis</taxon>
        <taxon>Candidatus Desulfatibia</taxon>
    </lineage>
</organism>
<dbReference type="GO" id="GO:0006797">
    <property type="term" value="P:polyphosphate metabolic process"/>
    <property type="evidence" value="ECO:0007669"/>
    <property type="project" value="InterPro"/>
</dbReference>
<dbReference type="AlphaFoldDB" id="A0A8J6NMD7"/>
<dbReference type="EMBL" id="JACNJH010000213">
    <property type="protein sequence ID" value="MBC8362717.1"/>
    <property type="molecule type" value="Genomic_DNA"/>
</dbReference>
<dbReference type="PANTHER" id="PTHR34383">
    <property type="entry name" value="POLYPHOSPHATE:AMP PHOSPHOTRANSFERASE-RELATED"/>
    <property type="match status" value="1"/>
</dbReference>
<dbReference type="SUPFAM" id="SSF52540">
    <property type="entry name" value="P-loop containing nucleoside triphosphate hydrolases"/>
    <property type="match status" value="2"/>
</dbReference>